<name>A0A1D3D1P6_9EIME</name>
<evidence type="ECO:0000256" key="2">
    <source>
        <dbReference type="ARBA" id="ARBA00005300"/>
    </source>
</evidence>
<comment type="similarity">
    <text evidence="2">Belongs to the RNase H family.</text>
</comment>
<keyword evidence="6" id="KW-0255">Endonuclease</keyword>
<dbReference type="InterPro" id="IPR012337">
    <property type="entry name" value="RNaseH-like_sf"/>
</dbReference>
<dbReference type="InterPro" id="IPR036397">
    <property type="entry name" value="RNaseH_sf"/>
</dbReference>
<evidence type="ECO:0000256" key="9">
    <source>
        <dbReference type="SAM" id="SignalP"/>
    </source>
</evidence>
<dbReference type="GO" id="GO:0043137">
    <property type="term" value="P:DNA replication, removal of RNA primer"/>
    <property type="evidence" value="ECO:0007669"/>
    <property type="project" value="TreeGrafter"/>
</dbReference>
<evidence type="ECO:0000256" key="3">
    <source>
        <dbReference type="ARBA" id="ARBA00012180"/>
    </source>
</evidence>
<comment type="caution">
    <text evidence="11">The sequence shown here is derived from an EMBL/GenBank/DDBJ whole genome shotgun (WGS) entry which is preliminary data.</text>
</comment>
<dbReference type="CDD" id="cd09280">
    <property type="entry name" value="RNase_HI_eukaryote_like"/>
    <property type="match status" value="1"/>
</dbReference>
<dbReference type="VEuPathDB" id="ToxoDB:cyc_06552"/>
<evidence type="ECO:0000256" key="5">
    <source>
        <dbReference type="ARBA" id="ARBA00022723"/>
    </source>
</evidence>
<evidence type="ECO:0000313" key="12">
    <source>
        <dbReference type="Proteomes" id="UP000095192"/>
    </source>
</evidence>
<keyword evidence="4" id="KW-0540">Nuclease</keyword>
<sequence>MRLGALWGTLVLRILAAAIPCLFLSSENSQLPPHHISVGLILGLSVQSRLSRALLRPLKSPSPPTNPCAPVAWHSACGWAVLISKATGRIPPPDVEAPSKAAAAFKGEKPFTNSQAGRRPAPPPRLATHLDDGEGGAIEHRILRGYDASKRPRKTHEIVSVYADGACPHNGRPGALAGIGISFGDDFKRSLALPLIHGPQTNQRAELASLLTALLAFQYYDDLQAREHTGACNALEQKLVVYSDSSYAVKCVGPWGDRWQHNNWKCASGADVKNADLVQAVRLLIGKREEHFPRGACWRGAVHFVPVRAHAGVIGNELADRLAVQGSQTVYPRRFGTPSEETLGVEDAPFVLQEYEKLVCTALRHAAQTNVDLPRGAEAE</sequence>
<dbReference type="GO" id="GO:0003676">
    <property type="term" value="F:nucleic acid binding"/>
    <property type="evidence" value="ECO:0007669"/>
    <property type="project" value="InterPro"/>
</dbReference>
<reference evidence="11 12" key="1">
    <citation type="journal article" date="2016" name="BMC Genomics">
        <title>Comparative genomics reveals Cyclospora cayetanensis possesses coccidia-like metabolism and invasion components but unique surface antigens.</title>
        <authorList>
            <person name="Liu S."/>
            <person name="Wang L."/>
            <person name="Zheng H."/>
            <person name="Xu Z."/>
            <person name="Roellig D.M."/>
            <person name="Li N."/>
            <person name="Frace M.A."/>
            <person name="Tang K."/>
            <person name="Arrowood M.J."/>
            <person name="Moss D.M."/>
            <person name="Zhang L."/>
            <person name="Feng Y."/>
            <person name="Xiao L."/>
        </authorList>
    </citation>
    <scope>NUCLEOTIDE SEQUENCE [LARGE SCALE GENOMIC DNA]</scope>
    <source>
        <strain evidence="11 12">CHN_HEN01</strain>
    </source>
</reference>
<evidence type="ECO:0000259" key="10">
    <source>
        <dbReference type="PROSITE" id="PS50879"/>
    </source>
</evidence>
<dbReference type="Proteomes" id="UP000095192">
    <property type="component" value="Unassembled WGS sequence"/>
</dbReference>
<dbReference type="Pfam" id="PF00075">
    <property type="entry name" value="RNase_H"/>
    <property type="match status" value="1"/>
</dbReference>
<dbReference type="PROSITE" id="PS50879">
    <property type="entry name" value="RNASE_H_1"/>
    <property type="match status" value="1"/>
</dbReference>
<feature type="region of interest" description="Disordered" evidence="8">
    <location>
        <begin position="108"/>
        <end position="132"/>
    </location>
</feature>
<dbReference type="PANTHER" id="PTHR10642:SF26">
    <property type="entry name" value="RIBONUCLEASE H1"/>
    <property type="match status" value="1"/>
</dbReference>
<keyword evidence="5" id="KW-0479">Metal-binding</keyword>
<dbReference type="PANTHER" id="PTHR10642">
    <property type="entry name" value="RIBONUCLEASE H1"/>
    <property type="match status" value="1"/>
</dbReference>
<dbReference type="EC" id="3.1.26.4" evidence="3"/>
<dbReference type="VEuPathDB" id="ToxoDB:LOC34622691"/>
<dbReference type="GO" id="GO:0046872">
    <property type="term" value="F:metal ion binding"/>
    <property type="evidence" value="ECO:0007669"/>
    <property type="project" value="UniProtKB-KW"/>
</dbReference>
<accession>A0A1D3D1P6</accession>
<organism evidence="11 12">
    <name type="scientific">Cyclospora cayetanensis</name>
    <dbReference type="NCBI Taxonomy" id="88456"/>
    <lineage>
        <taxon>Eukaryota</taxon>
        <taxon>Sar</taxon>
        <taxon>Alveolata</taxon>
        <taxon>Apicomplexa</taxon>
        <taxon>Conoidasida</taxon>
        <taxon>Coccidia</taxon>
        <taxon>Eucoccidiorida</taxon>
        <taxon>Eimeriorina</taxon>
        <taxon>Eimeriidae</taxon>
        <taxon>Cyclospora</taxon>
    </lineage>
</organism>
<evidence type="ECO:0000256" key="6">
    <source>
        <dbReference type="ARBA" id="ARBA00022759"/>
    </source>
</evidence>
<dbReference type="Gene3D" id="3.30.420.10">
    <property type="entry name" value="Ribonuclease H-like superfamily/Ribonuclease H"/>
    <property type="match status" value="1"/>
</dbReference>
<dbReference type="AlphaFoldDB" id="A0A1D3D1P6"/>
<dbReference type="InterPro" id="IPR002156">
    <property type="entry name" value="RNaseH_domain"/>
</dbReference>
<dbReference type="EMBL" id="JROU02001113">
    <property type="protein sequence ID" value="OEH77369.1"/>
    <property type="molecule type" value="Genomic_DNA"/>
</dbReference>
<feature type="signal peptide" evidence="9">
    <location>
        <begin position="1"/>
        <end position="18"/>
    </location>
</feature>
<keyword evidence="7" id="KW-0378">Hydrolase</keyword>
<dbReference type="InterPro" id="IPR050092">
    <property type="entry name" value="RNase_H"/>
</dbReference>
<gene>
    <name evidence="11" type="ORF">cyc_06552</name>
</gene>
<evidence type="ECO:0000313" key="11">
    <source>
        <dbReference type="EMBL" id="OEH77369.1"/>
    </source>
</evidence>
<dbReference type="SUPFAM" id="SSF53098">
    <property type="entry name" value="Ribonuclease H-like"/>
    <property type="match status" value="1"/>
</dbReference>
<keyword evidence="9" id="KW-0732">Signal</keyword>
<evidence type="ECO:0000256" key="8">
    <source>
        <dbReference type="SAM" id="MobiDB-lite"/>
    </source>
</evidence>
<dbReference type="InParanoid" id="A0A1D3D1P6"/>
<evidence type="ECO:0000256" key="7">
    <source>
        <dbReference type="ARBA" id="ARBA00022801"/>
    </source>
</evidence>
<evidence type="ECO:0000256" key="4">
    <source>
        <dbReference type="ARBA" id="ARBA00022722"/>
    </source>
</evidence>
<keyword evidence="12" id="KW-1185">Reference proteome</keyword>
<proteinExistence type="inferred from homology"/>
<dbReference type="GO" id="GO:0004523">
    <property type="term" value="F:RNA-DNA hybrid ribonuclease activity"/>
    <property type="evidence" value="ECO:0007669"/>
    <property type="project" value="UniProtKB-EC"/>
</dbReference>
<comment type="catalytic activity">
    <reaction evidence="1">
        <text>Endonucleolytic cleavage to 5'-phosphomonoester.</text>
        <dbReference type="EC" id="3.1.26.4"/>
    </reaction>
</comment>
<protein>
    <recommendedName>
        <fullName evidence="3">ribonuclease H</fullName>
        <ecNumber evidence="3">3.1.26.4</ecNumber>
    </recommendedName>
</protein>
<feature type="domain" description="RNase H type-1" evidence="10">
    <location>
        <begin position="155"/>
        <end position="328"/>
    </location>
</feature>
<feature type="chain" id="PRO_5008914072" description="ribonuclease H" evidence="9">
    <location>
        <begin position="19"/>
        <end position="380"/>
    </location>
</feature>
<evidence type="ECO:0000256" key="1">
    <source>
        <dbReference type="ARBA" id="ARBA00000077"/>
    </source>
</evidence>